<feature type="transmembrane region" description="Helical" evidence="2">
    <location>
        <begin position="30"/>
        <end position="49"/>
    </location>
</feature>
<keyword evidence="2" id="KW-0812">Transmembrane</keyword>
<dbReference type="Pfam" id="PF03109">
    <property type="entry name" value="ABC1"/>
    <property type="match status" value="1"/>
</dbReference>
<accession>A0A9X4ARL5</accession>
<feature type="domain" description="Protein kinase" evidence="3">
    <location>
        <begin position="138"/>
        <end position="459"/>
    </location>
</feature>
<reference evidence="4 5" key="1">
    <citation type="submission" date="2021-04" db="EMBL/GenBank/DDBJ databases">
        <title>Genome analysis of Polyangium sp.</title>
        <authorList>
            <person name="Li Y."/>
            <person name="Wang J."/>
        </authorList>
    </citation>
    <scope>NUCLEOTIDE SEQUENCE [LARGE SCALE GENOMIC DNA]</scope>
    <source>
        <strain evidence="4 5">SDU14</strain>
    </source>
</reference>
<feature type="transmembrane region" description="Helical" evidence="2">
    <location>
        <begin position="565"/>
        <end position="587"/>
    </location>
</feature>
<dbReference type="AlphaFoldDB" id="A0A9X4ARL5"/>
<dbReference type="SUPFAM" id="SSF56112">
    <property type="entry name" value="Protein kinase-like (PK-like)"/>
    <property type="match status" value="1"/>
</dbReference>
<dbReference type="InterPro" id="IPR000719">
    <property type="entry name" value="Prot_kinase_dom"/>
</dbReference>
<dbReference type="Proteomes" id="UP001151081">
    <property type="component" value="Unassembled WGS sequence"/>
</dbReference>
<dbReference type="RefSeq" id="WP_272420619.1">
    <property type="nucleotide sequence ID" value="NZ_JAGTJJ010000007.1"/>
</dbReference>
<gene>
    <name evidence="4" type="ORF">KEG57_16920</name>
</gene>
<feature type="transmembrane region" description="Helical" evidence="2">
    <location>
        <begin position="524"/>
        <end position="545"/>
    </location>
</feature>
<sequence length="608" mass="69292">MLKKKLIPTPLELGNVHRSRVGARKATSPVRYRLLFIFWLCLRVVWHLVMARIRKPAGPGGKYTPLRLAQLVRESAERLGGLWIKAAQIMAMRRDIFPKIFCDELAALHDRAVGFPGDVAVQIIEQELNCSIKDVFREFDVVPLAAASIGQVHVARLRETGKKVAIKVQRPGIIDSFRNDLDIFAGYLNFLKLIRFMPWGRWDEMFQKLQGTLADEVDYRIEAAAMRRMRRTLKQDKIYVPRVYSRYCSKRVLVMEFIDGVLMSDYIHSLIDEPKRAKQWRKENNVRTKKLGERLFLSFLMQALEDNLAHGDLHPGNIMLLKNSRIAFIDFGSVSVLDKGFLEKYRIAIRYVALRDFSKFFDVNLTMVPGVPNVDIEKMRSEVVRELEGWEALTDVKGIPYEQRALTGANVRLAAIFGTYKVPPNWGLLRLMRSSAALDASLKFLIPEVNFFKLTRRHFQRLNQRRAKFVRSKHSREALANTIGDLMRLPAGVGENLIFQGELIRKRAMNFQAQISKAAEVGKALLTTALNIGLIATVLVVARYLSKQHDVGTKALAQLPVRDVFSSMPHLSPGMWLVVIVLSFYLLQNLRKLVKVLGVTGVGTNPFV</sequence>
<comment type="caution">
    <text evidence="4">The sequence shown here is derived from an EMBL/GenBank/DDBJ whole genome shotgun (WGS) entry which is preliminary data.</text>
</comment>
<dbReference type="PANTHER" id="PTHR10566">
    <property type="entry name" value="CHAPERONE-ACTIVITY OF BC1 COMPLEX CABC1 -RELATED"/>
    <property type="match status" value="1"/>
</dbReference>
<dbReference type="GO" id="GO:0005524">
    <property type="term" value="F:ATP binding"/>
    <property type="evidence" value="ECO:0007669"/>
    <property type="project" value="InterPro"/>
</dbReference>
<dbReference type="InterPro" id="IPR004147">
    <property type="entry name" value="ABC1_dom"/>
</dbReference>
<name>A0A9X4ARL5_9BACT</name>
<organism evidence="4 5">
    <name type="scientific">Polyangium jinanense</name>
    <dbReference type="NCBI Taxonomy" id="2829994"/>
    <lineage>
        <taxon>Bacteria</taxon>
        <taxon>Pseudomonadati</taxon>
        <taxon>Myxococcota</taxon>
        <taxon>Polyangia</taxon>
        <taxon>Polyangiales</taxon>
        <taxon>Polyangiaceae</taxon>
        <taxon>Polyangium</taxon>
    </lineage>
</organism>
<evidence type="ECO:0000313" key="5">
    <source>
        <dbReference type="Proteomes" id="UP001151081"/>
    </source>
</evidence>
<dbReference type="InterPro" id="IPR011009">
    <property type="entry name" value="Kinase-like_dom_sf"/>
</dbReference>
<evidence type="ECO:0000259" key="3">
    <source>
        <dbReference type="PROSITE" id="PS50011"/>
    </source>
</evidence>
<keyword evidence="2" id="KW-0472">Membrane</keyword>
<dbReference type="GO" id="GO:0004672">
    <property type="term" value="F:protein kinase activity"/>
    <property type="evidence" value="ECO:0007669"/>
    <property type="project" value="InterPro"/>
</dbReference>
<keyword evidence="5" id="KW-1185">Reference proteome</keyword>
<evidence type="ECO:0000256" key="2">
    <source>
        <dbReference type="SAM" id="Phobius"/>
    </source>
</evidence>
<proteinExistence type="inferred from homology"/>
<keyword evidence="4" id="KW-0808">Transferase</keyword>
<dbReference type="CDD" id="cd05121">
    <property type="entry name" value="ABC1_ADCK3-like"/>
    <property type="match status" value="1"/>
</dbReference>
<dbReference type="Gene3D" id="1.10.510.10">
    <property type="entry name" value="Transferase(Phosphotransferase) domain 1"/>
    <property type="match status" value="1"/>
</dbReference>
<keyword evidence="2" id="KW-1133">Transmembrane helix</keyword>
<protein>
    <submittedName>
        <fullName evidence="4">AarF/ABC1/UbiB kinase family protein</fullName>
    </submittedName>
</protein>
<comment type="similarity">
    <text evidence="1">Belongs to the protein kinase superfamily. ADCK protein kinase family.</text>
</comment>
<dbReference type="EMBL" id="JAGTJJ010000007">
    <property type="protein sequence ID" value="MDC3982204.1"/>
    <property type="molecule type" value="Genomic_DNA"/>
</dbReference>
<evidence type="ECO:0000313" key="4">
    <source>
        <dbReference type="EMBL" id="MDC3982204.1"/>
    </source>
</evidence>
<dbReference type="PANTHER" id="PTHR10566:SF113">
    <property type="entry name" value="PROTEIN ACTIVITY OF BC1 COMPLEX KINASE 7, CHLOROPLASTIC"/>
    <property type="match status" value="1"/>
</dbReference>
<dbReference type="PROSITE" id="PS50011">
    <property type="entry name" value="PROTEIN_KINASE_DOM"/>
    <property type="match status" value="1"/>
</dbReference>
<evidence type="ECO:0000256" key="1">
    <source>
        <dbReference type="ARBA" id="ARBA00009670"/>
    </source>
</evidence>
<keyword evidence="4" id="KW-0418">Kinase</keyword>
<dbReference type="InterPro" id="IPR050154">
    <property type="entry name" value="UbiB_kinase"/>
</dbReference>